<name>A0A2P2PMV2_RHIMU</name>
<dbReference type="EMBL" id="GGEC01075613">
    <property type="protein sequence ID" value="MBX56097.1"/>
    <property type="molecule type" value="Transcribed_RNA"/>
</dbReference>
<dbReference type="AlphaFoldDB" id="A0A2P2PMV2"/>
<evidence type="ECO:0000313" key="2">
    <source>
        <dbReference type="EMBL" id="MBX56097.1"/>
    </source>
</evidence>
<keyword evidence="1" id="KW-0812">Transmembrane</keyword>
<organism evidence="2">
    <name type="scientific">Rhizophora mucronata</name>
    <name type="common">Asiatic mangrove</name>
    <dbReference type="NCBI Taxonomy" id="61149"/>
    <lineage>
        <taxon>Eukaryota</taxon>
        <taxon>Viridiplantae</taxon>
        <taxon>Streptophyta</taxon>
        <taxon>Embryophyta</taxon>
        <taxon>Tracheophyta</taxon>
        <taxon>Spermatophyta</taxon>
        <taxon>Magnoliopsida</taxon>
        <taxon>eudicotyledons</taxon>
        <taxon>Gunneridae</taxon>
        <taxon>Pentapetalae</taxon>
        <taxon>rosids</taxon>
        <taxon>fabids</taxon>
        <taxon>Malpighiales</taxon>
        <taxon>Rhizophoraceae</taxon>
        <taxon>Rhizophora</taxon>
    </lineage>
</organism>
<feature type="transmembrane region" description="Helical" evidence="1">
    <location>
        <begin position="19"/>
        <end position="39"/>
    </location>
</feature>
<keyword evidence="1" id="KW-1133">Transmembrane helix</keyword>
<accession>A0A2P2PMV2</accession>
<sequence>MAFKSVSDVPFKNSRLHRFPHGCCIIMTSGFLHNLMLLLSSTKHFHK</sequence>
<proteinExistence type="predicted"/>
<keyword evidence="1" id="KW-0472">Membrane</keyword>
<evidence type="ECO:0000256" key="1">
    <source>
        <dbReference type="SAM" id="Phobius"/>
    </source>
</evidence>
<reference evidence="2" key="1">
    <citation type="submission" date="2018-02" db="EMBL/GenBank/DDBJ databases">
        <title>Rhizophora mucronata_Transcriptome.</title>
        <authorList>
            <person name="Meera S.P."/>
            <person name="Sreeshan A."/>
            <person name="Augustine A."/>
        </authorList>
    </citation>
    <scope>NUCLEOTIDE SEQUENCE</scope>
    <source>
        <tissue evidence="2">Leaf</tissue>
    </source>
</reference>
<protein>
    <submittedName>
        <fullName evidence="2">Uncharacterized protein</fullName>
    </submittedName>
</protein>